<dbReference type="GO" id="GO:0043531">
    <property type="term" value="F:ADP binding"/>
    <property type="evidence" value="ECO:0007669"/>
    <property type="project" value="InterPro"/>
</dbReference>
<evidence type="ECO:0000256" key="1">
    <source>
        <dbReference type="ARBA" id="ARBA00022737"/>
    </source>
</evidence>
<protein>
    <recommendedName>
        <fullName evidence="3">TIR domain-containing protein</fullName>
    </recommendedName>
</protein>
<dbReference type="PANTHER" id="PTHR11017:SF574">
    <property type="entry name" value="ADP-RIBOSYL CYCLASE_CYCLIC ADP-RIBOSE HYDROLASE"/>
    <property type="match status" value="1"/>
</dbReference>
<accession>A0A067DGY4</accession>
<keyword evidence="2" id="KW-0520">NAD</keyword>
<dbReference type="Gene3D" id="1.10.8.430">
    <property type="entry name" value="Helical domain of apoptotic protease-activating factors"/>
    <property type="match status" value="1"/>
</dbReference>
<dbReference type="EMBL" id="KK785812">
    <property type="protein sequence ID" value="KDO40815.1"/>
    <property type="molecule type" value="Genomic_DNA"/>
</dbReference>
<dbReference type="PANTHER" id="PTHR11017">
    <property type="entry name" value="LEUCINE-RICH REPEAT-CONTAINING PROTEIN"/>
    <property type="match status" value="1"/>
</dbReference>
<name>A0A067DGY4_CITSI</name>
<dbReference type="InterPro" id="IPR000157">
    <property type="entry name" value="TIR_dom"/>
</dbReference>
<dbReference type="SUPFAM" id="SSF52540">
    <property type="entry name" value="P-loop containing nucleoside triphosphate hydrolases"/>
    <property type="match status" value="1"/>
</dbReference>
<dbReference type="GO" id="GO:0005634">
    <property type="term" value="C:nucleus"/>
    <property type="evidence" value="ECO:0000318"/>
    <property type="project" value="GO_Central"/>
</dbReference>
<dbReference type="InterPro" id="IPR042197">
    <property type="entry name" value="Apaf_helical"/>
</dbReference>
<feature type="non-terminal residue" evidence="4">
    <location>
        <position position="353"/>
    </location>
</feature>
<dbReference type="Pfam" id="PF01582">
    <property type="entry name" value="TIR"/>
    <property type="match status" value="1"/>
</dbReference>
<evidence type="ECO:0000313" key="5">
    <source>
        <dbReference type="Proteomes" id="UP000027120"/>
    </source>
</evidence>
<evidence type="ECO:0000256" key="2">
    <source>
        <dbReference type="ARBA" id="ARBA00023027"/>
    </source>
</evidence>
<dbReference type="AlphaFoldDB" id="A0A067DGY4"/>
<dbReference type="GO" id="GO:0007165">
    <property type="term" value="P:signal transduction"/>
    <property type="evidence" value="ECO:0000318"/>
    <property type="project" value="GO_Central"/>
</dbReference>
<reference evidence="4 5" key="1">
    <citation type="submission" date="2014-04" db="EMBL/GenBank/DDBJ databases">
        <authorList>
            <consortium name="International Citrus Genome Consortium"/>
            <person name="Gmitter F."/>
            <person name="Chen C."/>
            <person name="Farmerie W."/>
            <person name="Harkins T."/>
            <person name="Desany B."/>
            <person name="Mohiuddin M."/>
            <person name="Kodira C."/>
            <person name="Borodovsky M."/>
            <person name="Lomsadze A."/>
            <person name="Burns P."/>
            <person name="Jenkins J."/>
            <person name="Prochnik S."/>
            <person name="Shu S."/>
            <person name="Chapman J."/>
            <person name="Pitluck S."/>
            <person name="Schmutz J."/>
            <person name="Rokhsar D."/>
        </authorList>
    </citation>
    <scope>NUCLEOTIDE SEQUENCE</scope>
</reference>
<dbReference type="Gene3D" id="3.40.50.10140">
    <property type="entry name" value="Toll/interleukin-1 receptor homology (TIR) domain"/>
    <property type="match status" value="1"/>
</dbReference>
<dbReference type="InterPro" id="IPR044974">
    <property type="entry name" value="Disease_R_plants"/>
</dbReference>
<organism evidence="4 5">
    <name type="scientific">Citrus sinensis</name>
    <name type="common">Sweet orange</name>
    <name type="synonym">Citrus aurantium var. sinensis</name>
    <dbReference type="NCBI Taxonomy" id="2711"/>
    <lineage>
        <taxon>Eukaryota</taxon>
        <taxon>Viridiplantae</taxon>
        <taxon>Streptophyta</taxon>
        <taxon>Embryophyta</taxon>
        <taxon>Tracheophyta</taxon>
        <taxon>Spermatophyta</taxon>
        <taxon>Magnoliopsida</taxon>
        <taxon>eudicotyledons</taxon>
        <taxon>Gunneridae</taxon>
        <taxon>Pentapetalae</taxon>
        <taxon>rosids</taxon>
        <taxon>malvids</taxon>
        <taxon>Sapindales</taxon>
        <taxon>Rutaceae</taxon>
        <taxon>Aurantioideae</taxon>
        <taxon>Citrus</taxon>
    </lineage>
</organism>
<evidence type="ECO:0000259" key="3">
    <source>
        <dbReference type="PROSITE" id="PS50104"/>
    </source>
</evidence>
<dbReference type="SMART" id="SM00255">
    <property type="entry name" value="TIR"/>
    <property type="match status" value="1"/>
</dbReference>
<dbReference type="STRING" id="2711.A0A067DGY4"/>
<keyword evidence="5" id="KW-1185">Reference proteome</keyword>
<gene>
    <name evidence="4" type="ORF">CISIN_1g045634mg</name>
</gene>
<dbReference type="Proteomes" id="UP000027120">
    <property type="component" value="Unassembled WGS sequence"/>
</dbReference>
<feature type="domain" description="TIR" evidence="3">
    <location>
        <begin position="14"/>
        <end position="170"/>
    </location>
</feature>
<dbReference type="PROSITE" id="PS50104">
    <property type="entry name" value="TIR"/>
    <property type="match status" value="1"/>
</dbReference>
<dbReference type="InterPro" id="IPR027417">
    <property type="entry name" value="P-loop_NTPase"/>
</dbReference>
<sequence>MASSSSSSSLTGHSKYKVFLSFRGEDTRNGFTSHLAAALHRKQIQFFIDDEELEKGDEISPALFIAVETSDISVIILSKDYASSKWCLNELVNILDCKKMNGKIVIPVFYQVDPSDVRKQRRSFGEAFVHHENNFPDKVQKWRDALTEASNLSGYDSTESRIKKRLQLMKVLIVLDDVHDEFTELKSLARRLQFSGRSRIIITSRDKGVLDKCGVNNMYEVKGLKYNKALELFCRKAFRETNCSHDLLELSEEVVRHADGNPLALEVLANNNGKLMKLISEPNIYNVLKISYDELNLEEKKTFLDIACFFTGEDIDFVRRIRDDPSSLDTFVDKSLITIFYNELQMHDLLQEM</sequence>
<dbReference type="InterPro" id="IPR058192">
    <property type="entry name" value="WHD_ROQ1-like"/>
</dbReference>
<dbReference type="InterPro" id="IPR035897">
    <property type="entry name" value="Toll_tir_struct_dom_sf"/>
</dbReference>
<evidence type="ECO:0000313" key="4">
    <source>
        <dbReference type="EMBL" id="KDO40815.1"/>
    </source>
</evidence>
<dbReference type="SMR" id="A0A067DGY4"/>
<keyword evidence="1" id="KW-0677">Repeat</keyword>
<dbReference type="GO" id="GO:0006952">
    <property type="term" value="P:defense response"/>
    <property type="evidence" value="ECO:0007669"/>
    <property type="project" value="InterPro"/>
</dbReference>
<dbReference type="Pfam" id="PF23282">
    <property type="entry name" value="WHD_ROQ1"/>
    <property type="match status" value="1"/>
</dbReference>
<proteinExistence type="predicted"/>
<dbReference type="SUPFAM" id="SSF52200">
    <property type="entry name" value="Toll/Interleukin receptor TIR domain"/>
    <property type="match status" value="1"/>
</dbReference>
<dbReference type="FunFam" id="3.40.50.10140:FF:000007">
    <property type="entry name" value="Disease resistance protein (TIR-NBS-LRR class)"/>
    <property type="match status" value="1"/>
</dbReference>